<dbReference type="AlphaFoldDB" id="A0A5N5TGR8"/>
<name>A0A5N5TGR8_9CRUS</name>
<comment type="caution">
    <text evidence="1">The sequence shown here is derived from an EMBL/GenBank/DDBJ whole genome shotgun (WGS) entry which is preliminary data.</text>
</comment>
<evidence type="ECO:0000313" key="1">
    <source>
        <dbReference type="EMBL" id="KAB7505864.1"/>
    </source>
</evidence>
<proteinExistence type="predicted"/>
<dbReference type="EMBL" id="SEYY01001082">
    <property type="protein sequence ID" value="KAB7505864.1"/>
    <property type="molecule type" value="Genomic_DNA"/>
</dbReference>
<accession>A0A5N5TGR8</accession>
<reference evidence="1 2" key="1">
    <citation type="journal article" date="2019" name="PLoS Biol.">
        <title>Sex chromosomes control vertical transmission of feminizing Wolbachia symbionts in an isopod.</title>
        <authorList>
            <person name="Becking T."/>
            <person name="Chebbi M.A."/>
            <person name="Giraud I."/>
            <person name="Moumen B."/>
            <person name="Laverre T."/>
            <person name="Caubet Y."/>
            <person name="Peccoud J."/>
            <person name="Gilbert C."/>
            <person name="Cordaux R."/>
        </authorList>
    </citation>
    <scope>NUCLEOTIDE SEQUENCE [LARGE SCALE GENOMIC DNA]</scope>
    <source>
        <strain evidence="1">ANa2</strain>
        <tissue evidence="1">Whole body excluding digestive tract and cuticle</tissue>
    </source>
</reference>
<evidence type="ECO:0000313" key="2">
    <source>
        <dbReference type="Proteomes" id="UP000326759"/>
    </source>
</evidence>
<keyword evidence="2" id="KW-1185">Reference proteome</keyword>
<dbReference type="Proteomes" id="UP000326759">
    <property type="component" value="Unassembled WGS sequence"/>
</dbReference>
<organism evidence="1 2">
    <name type="scientific">Armadillidium nasatum</name>
    <dbReference type="NCBI Taxonomy" id="96803"/>
    <lineage>
        <taxon>Eukaryota</taxon>
        <taxon>Metazoa</taxon>
        <taxon>Ecdysozoa</taxon>
        <taxon>Arthropoda</taxon>
        <taxon>Crustacea</taxon>
        <taxon>Multicrustacea</taxon>
        <taxon>Malacostraca</taxon>
        <taxon>Eumalacostraca</taxon>
        <taxon>Peracarida</taxon>
        <taxon>Isopoda</taxon>
        <taxon>Oniscidea</taxon>
        <taxon>Crinocheta</taxon>
        <taxon>Armadillidiidae</taxon>
        <taxon>Armadillidium</taxon>
    </lineage>
</organism>
<protein>
    <submittedName>
        <fullName evidence="1">Uncharacterized protein</fullName>
    </submittedName>
</protein>
<gene>
    <name evidence="1" type="ORF">Anas_01463</name>
</gene>
<sequence>MQVYFATTFNFYKRIYGFGQAQKNCFIYICNFFGLHNKFNRLMLYDYLQYLVLSSFECPKQMFKCRSGHALIKPFYVMLLSTVPTPGTTRTSAYSFF</sequence>